<dbReference type="EMBL" id="LMTZ01000085">
    <property type="protein sequence ID" value="KST67701.1"/>
    <property type="molecule type" value="Genomic_DNA"/>
</dbReference>
<dbReference type="RefSeq" id="WP_058183618.1">
    <property type="nucleotide sequence ID" value="NZ_LMTZ01000085.1"/>
</dbReference>
<proteinExistence type="predicted"/>
<comment type="caution">
    <text evidence="1">The sequence shown here is derived from an EMBL/GenBank/DDBJ whole genome shotgun (WGS) entry which is preliminary data.</text>
</comment>
<sequence>MIQQREAIIKEFTFDVVKVNSQGQIVEQSRGQNKYFVEDLGNEITLEMVSITEGTFIMGIH</sequence>
<evidence type="ECO:0000313" key="2">
    <source>
        <dbReference type="Proteomes" id="UP000053372"/>
    </source>
</evidence>
<evidence type="ECO:0000313" key="1">
    <source>
        <dbReference type="EMBL" id="KST67701.1"/>
    </source>
</evidence>
<dbReference type="AlphaFoldDB" id="A0A0V7ZSR6"/>
<keyword evidence="2" id="KW-1185">Reference proteome</keyword>
<name>A0A0V7ZSR6_9CYAN</name>
<gene>
    <name evidence="1" type="ORF">BC008_43890</name>
</gene>
<reference evidence="1 2" key="1">
    <citation type="journal article" date="2015" name="Genome Announc.">
        <title>Draft Genome of the Euendolithic (true boring) Cyanobacterium Mastigocoleus testarum strain BC008.</title>
        <authorList>
            <person name="Guida B.S."/>
            <person name="Garcia-Pichel F."/>
        </authorList>
    </citation>
    <scope>NUCLEOTIDE SEQUENCE [LARGE SCALE GENOMIC DNA]</scope>
    <source>
        <strain evidence="1 2">BC008</strain>
    </source>
</reference>
<protein>
    <submittedName>
        <fullName evidence="1">Uncharacterized protein</fullName>
    </submittedName>
</protein>
<dbReference type="Proteomes" id="UP000053372">
    <property type="component" value="Unassembled WGS sequence"/>
</dbReference>
<dbReference type="OrthoDB" id="9768004at2"/>
<organism evidence="1 2">
    <name type="scientific">Mastigocoleus testarum BC008</name>
    <dbReference type="NCBI Taxonomy" id="371196"/>
    <lineage>
        <taxon>Bacteria</taxon>
        <taxon>Bacillati</taxon>
        <taxon>Cyanobacteriota</taxon>
        <taxon>Cyanophyceae</taxon>
        <taxon>Nostocales</taxon>
        <taxon>Hapalosiphonaceae</taxon>
        <taxon>Mastigocoleus</taxon>
    </lineage>
</organism>
<accession>A0A0V7ZSR6</accession>